<dbReference type="GeneID" id="19899840"/>
<protein>
    <submittedName>
        <fullName evidence="1">Uncharacterized protein</fullName>
    </submittedName>
</protein>
<sequence>MSFTGRVEPLELDVDRCVALHNHILSIALAAPENSHIHVQQNYFEYWTAHEVAHNGSTESIERTRESLEGDPILEFLERINVVDWGQLSLTPHIRGLPEPGRLLHLCEGFYPFDYGKAIKLYSHHDTVSELEPGLFFDAETNTCTFTEAMFMPTPEDENVWVPLDHAFQRWVDLIEEGKYIVSPEEKGDECEPTGWKFADDAVLRIEETLKEWKNYIELVASKIPGHRASPSSEPLIKQETLDCYRIEGFVGAFLGQARKPDFEFVAPGLTIPSEDFMTEIGPKTRQDLEGFEDSGKYDVELMLFPLHSDHHLGLSLLRFFSDYQDSAALIWPMDPDEKQRMTWAPAEKFFGRWGPEFQHGPCPYLPRHQARLGAILRHWQRLVQDGMWEVDGNGISTSYERLKSPELREKLLLPTLCE</sequence>
<dbReference type="eggNOG" id="ENOG502SJDA">
    <property type="taxonomic scope" value="Eukaryota"/>
</dbReference>
<reference evidence="2" key="1">
    <citation type="submission" date="2012-06" db="EMBL/GenBank/DDBJ databases">
        <title>The genome sequence of Coniosporium apollinis CBS 100218.</title>
        <authorList>
            <consortium name="The Broad Institute Genome Sequencing Platform"/>
            <person name="Cuomo C."/>
            <person name="Gorbushina A."/>
            <person name="Noack S."/>
            <person name="Walker B."/>
            <person name="Young S.K."/>
            <person name="Zeng Q."/>
            <person name="Gargeya S."/>
            <person name="Fitzgerald M."/>
            <person name="Haas B."/>
            <person name="Abouelleil A."/>
            <person name="Alvarado L."/>
            <person name="Arachchi H.M."/>
            <person name="Berlin A.M."/>
            <person name="Chapman S.B."/>
            <person name="Goldberg J."/>
            <person name="Griggs A."/>
            <person name="Gujja S."/>
            <person name="Hansen M."/>
            <person name="Howarth C."/>
            <person name="Imamovic A."/>
            <person name="Larimer J."/>
            <person name="McCowan C."/>
            <person name="Montmayeur A."/>
            <person name="Murphy C."/>
            <person name="Neiman D."/>
            <person name="Pearson M."/>
            <person name="Priest M."/>
            <person name="Roberts A."/>
            <person name="Saif S."/>
            <person name="Shea T."/>
            <person name="Sisk P."/>
            <person name="Sykes S."/>
            <person name="Wortman J."/>
            <person name="Nusbaum C."/>
            <person name="Birren B."/>
        </authorList>
    </citation>
    <scope>NUCLEOTIDE SEQUENCE [LARGE SCALE GENOMIC DNA]</scope>
    <source>
        <strain evidence="2">CBS 100218</strain>
    </source>
</reference>
<dbReference type="OrthoDB" id="3029470at2759"/>
<name>R7YN25_CONA1</name>
<evidence type="ECO:0000313" key="1">
    <source>
        <dbReference type="EMBL" id="EON63302.1"/>
    </source>
</evidence>
<dbReference type="HOGENOM" id="CLU_024460_0_0_1"/>
<evidence type="ECO:0000313" key="2">
    <source>
        <dbReference type="Proteomes" id="UP000016924"/>
    </source>
</evidence>
<accession>R7YN25</accession>
<gene>
    <name evidence="1" type="ORF">W97_02529</name>
</gene>
<dbReference type="STRING" id="1168221.R7YN25"/>
<proteinExistence type="predicted"/>
<dbReference type="AlphaFoldDB" id="R7YN25"/>
<dbReference type="Proteomes" id="UP000016924">
    <property type="component" value="Unassembled WGS sequence"/>
</dbReference>
<keyword evidence="2" id="KW-1185">Reference proteome</keyword>
<dbReference type="EMBL" id="JH767562">
    <property type="protein sequence ID" value="EON63302.1"/>
    <property type="molecule type" value="Genomic_DNA"/>
</dbReference>
<organism evidence="1 2">
    <name type="scientific">Coniosporium apollinis (strain CBS 100218)</name>
    <name type="common">Rock-inhabiting black yeast</name>
    <dbReference type="NCBI Taxonomy" id="1168221"/>
    <lineage>
        <taxon>Eukaryota</taxon>
        <taxon>Fungi</taxon>
        <taxon>Dikarya</taxon>
        <taxon>Ascomycota</taxon>
        <taxon>Pezizomycotina</taxon>
        <taxon>Dothideomycetes</taxon>
        <taxon>Dothideomycetes incertae sedis</taxon>
        <taxon>Coniosporium</taxon>
    </lineage>
</organism>
<dbReference type="RefSeq" id="XP_007778619.1">
    <property type="nucleotide sequence ID" value="XM_007780429.1"/>
</dbReference>
<dbReference type="OMA" id="PWEWRPY"/>